<evidence type="ECO:0000256" key="12">
    <source>
        <dbReference type="SAM" id="Phobius"/>
    </source>
</evidence>
<dbReference type="CDD" id="cd00075">
    <property type="entry name" value="HATPase"/>
    <property type="match status" value="1"/>
</dbReference>
<evidence type="ECO:0000256" key="10">
    <source>
        <dbReference type="ARBA" id="ARBA00023012"/>
    </source>
</evidence>
<dbReference type="Pfam" id="PF00512">
    <property type="entry name" value="HisKA"/>
    <property type="match status" value="1"/>
</dbReference>
<feature type="transmembrane region" description="Helical" evidence="12">
    <location>
        <begin position="193"/>
        <end position="211"/>
    </location>
</feature>
<dbReference type="Gene3D" id="3.30.565.10">
    <property type="entry name" value="Histidine kinase-like ATPase, C-terminal domain"/>
    <property type="match status" value="1"/>
</dbReference>
<evidence type="ECO:0000256" key="7">
    <source>
        <dbReference type="ARBA" id="ARBA00022692"/>
    </source>
</evidence>
<comment type="subcellular location">
    <subcellularLocation>
        <location evidence="2">Cell membrane</location>
        <topology evidence="2">Multi-pass membrane protein</topology>
    </subcellularLocation>
</comment>
<dbReference type="PANTHER" id="PTHR45453">
    <property type="entry name" value="PHOSPHATE REGULON SENSOR PROTEIN PHOR"/>
    <property type="match status" value="1"/>
</dbReference>
<evidence type="ECO:0000256" key="8">
    <source>
        <dbReference type="ARBA" id="ARBA00022777"/>
    </source>
</evidence>
<keyword evidence="4" id="KW-1003">Cell membrane</keyword>
<dbReference type="GO" id="GO:0016036">
    <property type="term" value="P:cellular response to phosphate starvation"/>
    <property type="evidence" value="ECO:0007669"/>
    <property type="project" value="TreeGrafter"/>
</dbReference>
<dbReference type="GO" id="GO:0000155">
    <property type="term" value="F:phosphorelay sensor kinase activity"/>
    <property type="evidence" value="ECO:0007669"/>
    <property type="project" value="InterPro"/>
</dbReference>
<dbReference type="SMART" id="SM00388">
    <property type="entry name" value="HisKA"/>
    <property type="match status" value="1"/>
</dbReference>
<gene>
    <name evidence="15" type="primary">yycG_1</name>
    <name evidence="15" type="ORF">CNLFYP112_01176</name>
</gene>
<dbReference type="AlphaFoldDB" id="A0A6N2S9F4"/>
<dbReference type="CDD" id="cd00082">
    <property type="entry name" value="HisKA"/>
    <property type="match status" value="1"/>
</dbReference>
<evidence type="ECO:0000256" key="4">
    <source>
        <dbReference type="ARBA" id="ARBA00022475"/>
    </source>
</evidence>
<protein>
    <recommendedName>
        <fullName evidence="3">histidine kinase</fullName>
        <ecNumber evidence="3">2.7.13.3</ecNumber>
    </recommendedName>
</protein>
<evidence type="ECO:0000256" key="5">
    <source>
        <dbReference type="ARBA" id="ARBA00022553"/>
    </source>
</evidence>
<dbReference type="SUPFAM" id="SSF55874">
    <property type="entry name" value="ATPase domain of HSP90 chaperone/DNA topoisomerase II/histidine kinase"/>
    <property type="match status" value="1"/>
</dbReference>
<evidence type="ECO:0000313" key="15">
    <source>
        <dbReference type="EMBL" id="VYS88475.1"/>
    </source>
</evidence>
<dbReference type="EMBL" id="CACRTG010000002">
    <property type="protein sequence ID" value="VYS88475.1"/>
    <property type="molecule type" value="Genomic_DNA"/>
</dbReference>
<dbReference type="EC" id="2.7.13.3" evidence="3"/>
<keyword evidence="8 15" id="KW-0418">Kinase</keyword>
<evidence type="ECO:0000256" key="11">
    <source>
        <dbReference type="ARBA" id="ARBA00023136"/>
    </source>
</evidence>
<dbReference type="PRINTS" id="PR00344">
    <property type="entry name" value="BCTRLSENSOR"/>
</dbReference>
<organism evidence="15">
    <name type="scientific">[Clostridium] nexile</name>
    <dbReference type="NCBI Taxonomy" id="29361"/>
    <lineage>
        <taxon>Bacteria</taxon>
        <taxon>Bacillati</taxon>
        <taxon>Bacillota</taxon>
        <taxon>Clostridia</taxon>
        <taxon>Lachnospirales</taxon>
        <taxon>Lachnospiraceae</taxon>
        <taxon>Tyzzerella</taxon>
    </lineage>
</organism>
<keyword evidence="6 15" id="KW-0808">Transferase</keyword>
<proteinExistence type="predicted"/>
<dbReference type="InterPro" id="IPR003594">
    <property type="entry name" value="HATPase_dom"/>
</dbReference>
<dbReference type="InterPro" id="IPR003661">
    <property type="entry name" value="HisK_dim/P_dom"/>
</dbReference>
<keyword evidence="10" id="KW-0902">Two-component regulatory system</keyword>
<feature type="domain" description="Histidine kinase" evidence="13">
    <location>
        <begin position="273"/>
        <end position="490"/>
    </location>
</feature>
<dbReference type="PROSITE" id="PS50885">
    <property type="entry name" value="HAMP"/>
    <property type="match status" value="1"/>
</dbReference>
<evidence type="ECO:0000256" key="3">
    <source>
        <dbReference type="ARBA" id="ARBA00012438"/>
    </source>
</evidence>
<dbReference type="GO" id="GO:0004721">
    <property type="term" value="F:phosphoprotein phosphatase activity"/>
    <property type="evidence" value="ECO:0007669"/>
    <property type="project" value="TreeGrafter"/>
</dbReference>
<dbReference type="Pfam" id="PF02518">
    <property type="entry name" value="HATPase_c"/>
    <property type="match status" value="1"/>
</dbReference>
<dbReference type="PANTHER" id="PTHR45453:SF1">
    <property type="entry name" value="PHOSPHATE REGULON SENSOR PROTEIN PHOR"/>
    <property type="match status" value="1"/>
</dbReference>
<dbReference type="SUPFAM" id="SSF47384">
    <property type="entry name" value="Homodimeric domain of signal transducing histidine kinase"/>
    <property type="match status" value="1"/>
</dbReference>
<evidence type="ECO:0000256" key="2">
    <source>
        <dbReference type="ARBA" id="ARBA00004651"/>
    </source>
</evidence>
<dbReference type="InterPro" id="IPR036890">
    <property type="entry name" value="HATPase_C_sf"/>
</dbReference>
<evidence type="ECO:0000259" key="14">
    <source>
        <dbReference type="PROSITE" id="PS50885"/>
    </source>
</evidence>
<dbReference type="SUPFAM" id="SSF103190">
    <property type="entry name" value="Sensory domain-like"/>
    <property type="match status" value="1"/>
</dbReference>
<name>A0A6N2S9F4_9FIRM</name>
<dbReference type="SMART" id="SM00387">
    <property type="entry name" value="HATPase_c"/>
    <property type="match status" value="1"/>
</dbReference>
<dbReference type="FunFam" id="3.30.565.10:FF:000006">
    <property type="entry name" value="Sensor histidine kinase WalK"/>
    <property type="match status" value="1"/>
</dbReference>
<dbReference type="InterPro" id="IPR029151">
    <property type="entry name" value="Sensor-like_sf"/>
</dbReference>
<dbReference type="InterPro" id="IPR003660">
    <property type="entry name" value="HAMP_dom"/>
</dbReference>
<dbReference type="InterPro" id="IPR036097">
    <property type="entry name" value="HisK_dim/P_sf"/>
</dbReference>
<sequence length="492" mass="55161">MIRNMYIRSGELVTILGVKWQIKSKLIKSLRSRLVLLIMITSILPCIVLKETLLKQYEENAVSLKSAEVQNQGTILCNQLSSSNYLEGTASEAINSEILQLSNIYNGRVMVIDSEYRIVKDTFGTEEGKTIISSDVVQCFDGKSTNHYDAKERYIEVTSPIMAGSGKEIIGVVLISISADSILDTLEMLESNANIILGMTVLLLVVIVSFLSNKMVKPFARITQAIEDVTEGYDNDYLKENAYTETKQISDAFNKMLGRLKVLDDSRQEFVSNVSHELKTPLTSMKVLADSLLAQEDVPVELYQEFMGDITEEIERENKIINDLLSLVKMDKTASDLNVKPENINELVERILKRVRPIAAVRNIEVVFESFRPVTAEVDEVKLSLAISNLVENAIKYNKEDGWVHVSLNADHKYFYVKVADSGIGIPEESIEHIFERFYRVDKSHSREIGGTGLGLAIARNAIVMHRGAVKVYSEEGTGTTFTVRVPLNYIV</sequence>
<dbReference type="FunFam" id="1.10.287.130:FF:000001">
    <property type="entry name" value="Two-component sensor histidine kinase"/>
    <property type="match status" value="1"/>
</dbReference>
<feature type="domain" description="HAMP" evidence="14">
    <location>
        <begin position="213"/>
        <end position="265"/>
    </location>
</feature>
<dbReference type="GO" id="GO:0005886">
    <property type="term" value="C:plasma membrane"/>
    <property type="evidence" value="ECO:0007669"/>
    <property type="project" value="UniProtKB-SubCell"/>
</dbReference>
<dbReference type="InterPro" id="IPR005467">
    <property type="entry name" value="His_kinase_dom"/>
</dbReference>
<evidence type="ECO:0000256" key="9">
    <source>
        <dbReference type="ARBA" id="ARBA00022989"/>
    </source>
</evidence>
<evidence type="ECO:0000259" key="13">
    <source>
        <dbReference type="PROSITE" id="PS50109"/>
    </source>
</evidence>
<dbReference type="Gene3D" id="1.10.287.130">
    <property type="match status" value="1"/>
</dbReference>
<dbReference type="Gene3D" id="6.10.340.10">
    <property type="match status" value="1"/>
</dbReference>
<dbReference type="PROSITE" id="PS50109">
    <property type="entry name" value="HIS_KIN"/>
    <property type="match status" value="1"/>
</dbReference>
<evidence type="ECO:0000256" key="1">
    <source>
        <dbReference type="ARBA" id="ARBA00000085"/>
    </source>
</evidence>
<keyword evidence="11 12" id="KW-0472">Membrane</keyword>
<keyword evidence="9 12" id="KW-1133">Transmembrane helix</keyword>
<dbReference type="InterPro" id="IPR050351">
    <property type="entry name" value="BphY/WalK/GraS-like"/>
</dbReference>
<evidence type="ECO:0000256" key="6">
    <source>
        <dbReference type="ARBA" id="ARBA00022679"/>
    </source>
</evidence>
<keyword evidence="7 12" id="KW-0812">Transmembrane</keyword>
<accession>A0A6N2S9F4</accession>
<keyword evidence="5" id="KW-0597">Phosphoprotein</keyword>
<comment type="catalytic activity">
    <reaction evidence="1">
        <text>ATP + protein L-histidine = ADP + protein N-phospho-L-histidine.</text>
        <dbReference type="EC" id="2.7.13.3"/>
    </reaction>
</comment>
<dbReference type="InterPro" id="IPR004358">
    <property type="entry name" value="Sig_transdc_His_kin-like_C"/>
</dbReference>
<reference evidence="15" key="1">
    <citation type="submission" date="2019-11" db="EMBL/GenBank/DDBJ databases">
        <authorList>
            <person name="Feng L."/>
        </authorList>
    </citation>
    <scope>NUCLEOTIDE SEQUENCE</scope>
    <source>
        <strain evidence="15">CnexileLFYP112</strain>
    </source>
</reference>